<protein>
    <recommendedName>
        <fullName evidence="4">Secreted protein</fullName>
    </recommendedName>
</protein>
<keyword evidence="1" id="KW-0732">Signal</keyword>
<dbReference type="AlphaFoldDB" id="A0AAQ4F310"/>
<organism evidence="2 3">
    <name type="scientific">Amblyomma americanum</name>
    <name type="common">Lone star tick</name>
    <dbReference type="NCBI Taxonomy" id="6943"/>
    <lineage>
        <taxon>Eukaryota</taxon>
        <taxon>Metazoa</taxon>
        <taxon>Ecdysozoa</taxon>
        <taxon>Arthropoda</taxon>
        <taxon>Chelicerata</taxon>
        <taxon>Arachnida</taxon>
        <taxon>Acari</taxon>
        <taxon>Parasitiformes</taxon>
        <taxon>Ixodida</taxon>
        <taxon>Ixodoidea</taxon>
        <taxon>Ixodidae</taxon>
        <taxon>Amblyomminae</taxon>
        <taxon>Amblyomma</taxon>
    </lineage>
</organism>
<reference evidence="2 3" key="1">
    <citation type="journal article" date="2023" name="Arcadia Sci">
        <title>De novo assembly of a long-read Amblyomma americanum tick genome.</title>
        <authorList>
            <person name="Chou S."/>
            <person name="Poskanzer K.E."/>
            <person name="Rollins M."/>
            <person name="Thuy-Boun P.S."/>
        </authorList>
    </citation>
    <scope>NUCLEOTIDE SEQUENCE [LARGE SCALE GENOMIC DNA]</scope>
    <source>
        <strain evidence="2">F_SG_1</strain>
        <tissue evidence="2">Salivary glands</tissue>
    </source>
</reference>
<evidence type="ECO:0000313" key="2">
    <source>
        <dbReference type="EMBL" id="KAK8781098.1"/>
    </source>
</evidence>
<gene>
    <name evidence="2" type="ORF">V5799_017561</name>
</gene>
<dbReference type="EMBL" id="JARKHS020008024">
    <property type="protein sequence ID" value="KAK8781098.1"/>
    <property type="molecule type" value="Genomic_DNA"/>
</dbReference>
<comment type="caution">
    <text evidence="2">The sequence shown here is derived from an EMBL/GenBank/DDBJ whole genome shotgun (WGS) entry which is preliminary data.</text>
</comment>
<feature type="chain" id="PRO_5042876330" description="Secreted protein" evidence="1">
    <location>
        <begin position="17"/>
        <end position="70"/>
    </location>
</feature>
<name>A0AAQ4F310_AMBAM</name>
<keyword evidence="3" id="KW-1185">Reference proteome</keyword>
<sequence>MSWTVRMFLAAAVALGSTLFQHGSSSAWLLLIDMVRMSGCKSGVETIFQLISNSHCARCSYVVFCCLNFC</sequence>
<accession>A0AAQ4F310</accession>
<evidence type="ECO:0000256" key="1">
    <source>
        <dbReference type="SAM" id="SignalP"/>
    </source>
</evidence>
<evidence type="ECO:0008006" key="4">
    <source>
        <dbReference type="Google" id="ProtNLM"/>
    </source>
</evidence>
<proteinExistence type="predicted"/>
<feature type="signal peptide" evidence="1">
    <location>
        <begin position="1"/>
        <end position="16"/>
    </location>
</feature>
<dbReference type="Proteomes" id="UP001321473">
    <property type="component" value="Unassembled WGS sequence"/>
</dbReference>
<evidence type="ECO:0000313" key="3">
    <source>
        <dbReference type="Proteomes" id="UP001321473"/>
    </source>
</evidence>